<evidence type="ECO:0000313" key="4">
    <source>
        <dbReference type="EMBL" id="PDT20991.1"/>
    </source>
</evidence>
<dbReference type="InterPro" id="IPR050300">
    <property type="entry name" value="GDXG_lipolytic_enzyme"/>
</dbReference>
<dbReference type="EMBL" id="NWSY01000021">
    <property type="protein sequence ID" value="PDT20991.1"/>
    <property type="molecule type" value="Genomic_DNA"/>
</dbReference>
<evidence type="ECO:0000313" key="6">
    <source>
        <dbReference type="Proteomes" id="UP001268610"/>
    </source>
</evidence>
<dbReference type="PANTHER" id="PTHR48081">
    <property type="entry name" value="AB HYDROLASE SUPERFAMILY PROTEIN C4A8.06C"/>
    <property type="match status" value="1"/>
</dbReference>
<evidence type="ECO:0000256" key="1">
    <source>
        <dbReference type="ARBA" id="ARBA00022801"/>
    </source>
</evidence>
<accession>A0A2A6K960</accession>
<dbReference type="Proteomes" id="UP001268610">
    <property type="component" value="Unassembled WGS sequence"/>
</dbReference>
<dbReference type="Proteomes" id="UP000219914">
    <property type="component" value="Unassembled WGS sequence"/>
</dbReference>
<reference evidence="3" key="2">
    <citation type="submission" date="2023-04" db="EMBL/GenBank/DDBJ databases">
        <title>Genomic characterization of faba bean (Vicia faba) microsymbionts in Mexican soils.</title>
        <authorList>
            <person name="Rivera Orduna F.N."/>
            <person name="Guevara-Luna J."/>
            <person name="Yan J."/>
            <person name="Arroyo-Herrera I."/>
            <person name="Li Y."/>
            <person name="Vasquez-Murrieta M.S."/>
            <person name="Wang E.T."/>
        </authorList>
    </citation>
    <scope>NUCLEOTIDE SEQUENCE</scope>
    <source>
        <strain evidence="3">CH26</strain>
    </source>
</reference>
<dbReference type="InterPro" id="IPR029058">
    <property type="entry name" value="AB_hydrolase_fold"/>
</dbReference>
<feature type="domain" description="Alpha/beta hydrolase fold-3" evidence="2">
    <location>
        <begin position="80"/>
        <end position="280"/>
    </location>
</feature>
<gene>
    <name evidence="4" type="ORF">CO674_25235</name>
    <name evidence="3" type="ORF">RJJ65_25585</name>
</gene>
<sequence>MSLTSHDLRGARRLNALLSLLPRYHTDHRWNAKTVQALVRAAQALVPDPLPRRIEFAQFADRRPGLRSIVSNGQVRGLYVHFHGGAWVMGNARLDDGITCPIARLCGMLVVSVDFHNAVDDRLDMTLQDCTATVEWLIEHLAELQVKHVILGGESSGAHLAAEALLHLRERGKAAAVAGFVSMCGCFDLTGSESLRRSSNKSLMINGPSALRNLQRLTPSLSGRRAKGPLFADLSGLPPALLIGGALDPIVDDSISMGRKWQQQSANAECIIFPEAPHGFNRLPTKLSARANDLVRQWISGTIEKAILPD</sequence>
<evidence type="ECO:0000313" key="5">
    <source>
        <dbReference type="Proteomes" id="UP000219914"/>
    </source>
</evidence>
<dbReference type="RefSeq" id="WP_097536611.1">
    <property type="nucleotide sequence ID" value="NZ_JAVLSE010000038.1"/>
</dbReference>
<dbReference type="SUPFAM" id="SSF53474">
    <property type="entry name" value="alpha/beta-Hydrolases"/>
    <property type="match status" value="1"/>
</dbReference>
<dbReference type="EMBL" id="JAVLSF010000019">
    <property type="protein sequence ID" value="MDR9775974.1"/>
    <property type="molecule type" value="Genomic_DNA"/>
</dbReference>
<dbReference type="InterPro" id="IPR013094">
    <property type="entry name" value="AB_hydrolase_3"/>
</dbReference>
<keyword evidence="1 3" id="KW-0378">Hydrolase</keyword>
<protein>
    <submittedName>
        <fullName evidence="3 4">Alpha/beta hydrolase</fullName>
    </submittedName>
</protein>
<dbReference type="GO" id="GO:0016787">
    <property type="term" value="F:hydrolase activity"/>
    <property type="evidence" value="ECO:0007669"/>
    <property type="project" value="UniProtKB-KW"/>
</dbReference>
<comment type="caution">
    <text evidence="3">The sequence shown here is derived from an EMBL/GenBank/DDBJ whole genome shotgun (WGS) entry which is preliminary data.</text>
</comment>
<name>A0A2A6K960_9HYPH</name>
<evidence type="ECO:0000259" key="2">
    <source>
        <dbReference type="Pfam" id="PF07859"/>
    </source>
</evidence>
<dbReference type="Pfam" id="PF07859">
    <property type="entry name" value="Abhydrolase_3"/>
    <property type="match status" value="1"/>
</dbReference>
<evidence type="ECO:0000313" key="3">
    <source>
        <dbReference type="EMBL" id="MDR9775974.1"/>
    </source>
</evidence>
<organism evidence="3 6">
    <name type="scientific">Rhizobium hidalgonense</name>
    <dbReference type="NCBI Taxonomy" id="1538159"/>
    <lineage>
        <taxon>Bacteria</taxon>
        <taxon>Pseudomonadati</taxon>
        <taxon>Pseudomonadota</taxon>
        <taxon>Alphaproteobacteria</taxon>
        <taxon>Hyphomicrobiales</taxon>
        <taxon>Rhizobiaceae</taxon>
        <taxon>Rhizobium/Agrobacterium group</taxon>
        <taxon>Rhizobium</taxon>
    </lineage>
</organism>
<dbReference type="Gene3D" id="3.40.50.1820">
    <property type="entry name" value="alpha/beta hydrolase"/>
    <property type="match status" value="1"/>
</dbReference>
<proteinExistence type="predicted"/>
<reference evidence="4 5" key="1">
    <citation type="submission" date="2017-09" db="EMBL/GenBank/DDBJ databases">
        <title>Comparative genomics of rhizobia isolated from Phaseolus vulgaris in China.</title>
        <authorList>
            <person name="Tong W."/>
        </authorList>
    </citation>
    <scope>NUCLEOTIDE SEQUENCE [LARGE SCALE GENOMIC DNA]</scope>
    <source>
        <strain evidence="4 5">FH14</strain>
    </source>
</reference>
<keyword evidence="5" id="KW-1185">Reference proteome</keyword>
<dbReference type="AlphaFoldDB" id="A0A2A6K960"/>